<evidence type="ECO:0000313" key="13">
    <source>
        <dbReference type="EMBL" id="KAK9939887.1"/>
    </source>
</evidence>
<dbReference type="PANTHER" id="PTHR48040">
    <property type="entry name" value="PLEIOTROPIC DRUG RESISTANCE PROTEIN 1-LIKE ISOFORM X1"/>
    <property type="match status" value="1"/>
</dbReference>
<dbReference type="InterPro" id="IPR013525">
    <property type="entry name" value="ABC2_TM"/>
</dbReference>
<dbReference type="InterPro" id="IPR003439">
    <property type="entry name" value="ABC_transporter-like_ATP-bd"/>
</dbReference>
<comment type="similarity">
    <text evidence="2">Belongs to the ABC transporter superfamily. ABCG family. PDR (TC 3.A.1.205) subfamily.</text>
</comment>
<feature type="transmembrane region" description="Helical" evidence="11">
    <location>
        <begin position="1221"/>
        <end position="1249"/>
    </location>
</feature>
<dbReference type="InterPro" id="IPR043926">
    <property type="entry name" value="ABCG_dom"/>
</dbReference>
<dbReference type="SMART" id="SM00382">
    <property type="entry name" value="AAA"/>
    <property type="match status" value="2"/>
</dbReference>
<dbReference type="GO" id="GO:0005524">
    <property type="term" value="F:ATP binding"/>
    <property type="evidence" value="ECO:0007669"/>
    <property type="project" value="UniProtKB-KW"/>
</dbReference>
<dbReference type="InterPro" id="IPR034003">
    <property type="entry name" value="ABCG_PDR_2"/>
</dbReference>
<dbReference type="Pfam" id="PF01061">
    <property type="entry name" value="ABC2_membrane"/>
    <property type="match status" value="2"/>
</dbReference>
<evidence type="ECO:0000256" key="10">
    <source>
        <dbReference type="SAM" id="MobiDB-lite"/>
    </source>
</evidence>
<keyword evidence="5" id="KW-0677">Repeat</keyword>
<evidence type="ECO:0000256" key="6">
    <source>
        <dbReference type="ARBA" id="ARBA00022741"/>
    </source>
</evidence>
<dbReference type="InterPro" id="IPR027417">
    <property type="entry name" value="P-loop_NTPase"/>
</dbReference>
<dbReference type="CDD" id="cd03232">
    <property type="entry name" value="ABCG_PDR_domain2"/>
    <property type="match status" value="1"/>
</dbReference>
<comment type="caution">
    <text evidence="13">The sequence shown here is derived from an EMBL/GenBank/DDBJ whole genome shotgun (WGS) entry which is preliminary data.</text>
</comment>
<sequence>MAAAAMAGEDLMRQSSSRRSWRSTSVREMWNAPDVFQRSVRQPAVDEEEELKWAAIERLPTYDRLRRGMLRNVMSNGRVVTEEVDVQNLGAQDKKQLMESILKVIEEDNEKFLKKLRARNDRVGIDIPKVEVRFQNLSIEGDAYLGTRALPTLWNSTLNTLEGLIGLIGLSPSKKRVVKILQDVSGIVKPARMTLLLGPPGSGKTTLLKALSGKLDSDLRVTGKVTYCGHEFNEFVPQRTSAYISQHDLHYGEMTVRETFDFSGRCLGVGTRYDILAELSRREKDAGIKPDAGIDAYMKATSVAGQETSLITDYVLKILGLDICADTLVGDDMRRGISGGQKKRVTTGEMLVGPAKAFFMDEISTGLDSSTTFQIIKYMRQMVHIMDVSMVISLLQPAPETYDLFDDVILLSEGYIVYQGPRENVLEFFEYMGFKCPDRKGVADFLQEVTSKKDQEQYWCKKNQPYRLVSVADFVRAFSSFHIGQRLGEELRVPYDKRNAHPAALVKEKYGISNMELFKACFAREWLLMKRNSFVYVFKTVQIAIMATIAFTVFFRTEMKYGTQEDSAKYWGAMFFSLINVMFNGVAELAMTVFRLPVFFKQRDALFYPAWAFALPIWVTRIPVSVLESAIWIIFTYYTIGFAPDASRFFKQFLAFVGISQMALSLFRFIAALGRSDVVANTIGSFALLLVFVLGGYIVAKQDIQSWMIWGYYVSPMMYGQNAIAINEFLDKRWGGRPLNSNETTVGKALLKERGLFTTESWYWIGVVALFGFSVLFNLLFIAALTFLNPPGENKTLIVEDDSETKRRPQLTEGIDMQVRNAQGSTSSNAQAKRGMVLPFQPLSLAFSHVNYYVDMPAEMKSQGIEEDRLQLLRDVNGAFRPGILTALVGVSGAGKTTLMDVLAGRKTGGYIEGSITISGYPKNQATFARVSGYCEQNDIHSPYVTVYESLLYSAWLRLGKDVNKSKRKMFVDEVMDLVELNPLRNALVGLPGVDGLSTEQRKRLTIAVELVANPSIIFMDEPTSGLDARAAAIVMRTVRNTVDTGRTVVCTIHQPSIDIFEAFDELFLMKRGGQVIYAGPLGRQSHKLVEYFEAIPGVPKITEGYNPATWMLEVSSAAVEAQQNIDFAEIYANSELYRSIQELIKELSTPLPGSQDLHFPTQYSQSFPTQCKACFWKQHWSYWRNSRYNAIRLFITMVIGILFGVIFWNKGDKLESQQDIVNLVGATYSAVLFLGGGNASAVQSVVAIERTVFYRERAAGMYSELPYAFAQVAIETIYVAVQCLIYCLLLFFMIGYTFKVEKFLYFYYFIFMCFTYFSMYGMMVVALTPGHQIAAIVMGFFMSFWNLFSGFLISRPLIPIWWRWYYWGSPVAWTIYGVITSQFGDLTQPIINSTGGSVPLNQFLKSGWGYDHGFLLPVFFAHIGWVLLFFFVFAYGIKYLNFQRR</sequence>
<dbReference type="PANTHER" id="PTHR48040:SF60">
    <property type="entry name" value="ABC TRANSPORTER DOMAIN-CONTAINING PROTEIN"/>
    <property type="match status" value="1"/>
</dbReference>
<dbReference type="InterPro" id="IPR034001">
    <property type="entry name" value="ABCG_PDR_1"/>
</dbReference>
<evidence type="ECO:0000313" key="14">
    <source>
        <dbReference type="Proteomes" id="UP001457282"/>
    </source>
</evidence>
<name>A0AAW1XWK6_RUBAR</name>
<evidence type="ECO:0000256" key="9">
    <source>
        <dbReference type="ARBA" id="ARBA00023136"/>
    </source>
</evidence>
<dbReference type="GO" id="GO:0016020">
    <property type="term" value="C:membrane"/>
    <property type="evidence" value="ECO:0007669"/>
    <property type="project" value="UniProtKB-SubCell"/>
</dbReference>
<evidence type="ECO:0000259" key="12">
    <source>
        <dbReference type="PROSITE" id="PS50893"/>
    </source>
</evidence>
<dbReference type="CDD" id="cd03233">
    <property type="entry name" value="ABCG_PDR_domain1"/>
    <property type="match status" value="1"/>
</dbReference>
<dbReference type="Gene3D" id="3.40.50.300">
    <property type="entry name" value="P-loop containing nucleotide triphosphate hydrolases"/>
    <property type="match status" value="2"/>
</dbReference>
<feature type="transmembrane region" description="Helical" evidence="11">
    <location>
        <begin position="762"/>
        <end position="788"/>
    </location>
</feature>
<proteinExistence type="inferred from homology"/>
<dbReference type="InterPro" id="IPR003593">
    <property type="entry name" value="AAA+_ATPase"/>
</dbReference>
<reference evidence="13 14" key="1">
    <citation type="journal article" date="2023" name="G3 (Bethesda)">
        <title>A chromosome-length genome assembly and annotation of blackberry (Rubus argutus, cv. 'Hillquist').</title>
        <authorList>
            <person name="Bruna T."/>
            <person name="Aryal R."/>
            <person name="Dudchenko O."/>
            <person name="Sargent D.J."/>
            <person name="Mead D."/>
            <person name="Buti M."/>
            <person name="Cavallini A."/>
            <person name="Hytonen T."/>
            <person name="Andres J."/>
            <person name="Pham M."/>
            <person name="Weisz D."/>
            <person name="Mascagni F."/>
            <person name="Usai G."/>
            <person name="Natali L."/>
            <person name="Bassil N."/>
            <person name="Fernandez G.E."/>
            <person name="Lomsadze A."/>
            <person name="Armour M."/>
            <person name="Olukolu B."/>
            <person name="Poorten T."/>
            <person name="Britton C."/>
            <person name="Davik J."/>
            <person name="Ashrafi H."/>
            <person name="Aiden E.L."/>
            <person name="Borodovsky M."/>
            <person name="Worthington M."/>
        </authorList>
    </citation>
    <scope>NUCLEOTIDE SEQUENCE [LARGE SCALE GENOMIC DNA]</scope>
    <source>
        <strain evidence="13">PI 553951</strain>
    </source>
</reference>
<feature type="transmembrane region" description="Helical" evidence="11">
    <location>
        <begin position="653"/>
        <end position="673"/>
    </location>
</feature>
<dbReference type="Proteomes" id="UP001457282">
    <property type="component" value="Unassembled WGS sequence"/>
</dbReference>
<dbReference type="PROSITE" id="PS50893">
    <property type="entry name" value="ABC_TRANSPORTER_2"/>
    <property type="match status" value="2"/>
</dbReference>
<dbReference type="GO" id="GO:0016887">
    <property type="term" value="F:ATP hydrolysis activity"/>
    <property type="evidence" value="ECO:0007669"/>
    <property type="project" value="InterPro"/>
</dbReference>
<organism evidence="13 14">
    <name type="scientific">Rubus argutus</name>
    <name type="common">Southern blackberry</name>
    <dbReference type="NCBI Taxonomy" id="59490"/>
    <lineage>
        <taxon>Eukaryota</taxon>
        <taxon>Viridiplantae</taxon>
        <taxon>Streptophyta</taxon>
        <taxon>Embryophyta</taxon>
        <taxon>Tracheophyta</taxon>
        <taxon>Spermatophyta</taxon>
        <taxon>Magnoliopsida</taxon>
        <taxon>eudicotyledons</taxon>
        <taxon>Gunneridae</taxon>
        <taxon>Pentapetalae</taxon>
        <taxon>rosids</taxon>
        <taxon>fabids</taxon>
        <taxon>Rosales</taxon>
        <taxon>Rosaceae</taxon>
        <taxon>Rosoideae</taxon>
        <taxon>Rosoideae incertae sedis</taxon>
        <taxon>Rubus</taxon>
    </lineage>
</organism>
<evidence type="ECO:0000256" key="1">
    <source>
        <dbReference type="ARBA" id="ARBA00004141"/>
    </source>
</evidence>
<evidence type="ECO:0000256" key="3">
    <source>
        <dbReference type="ARBA" id="ARBA00022448"/>
    </source>
</evidence>
<evidence type="ECO:0000256" key="4">
    <source>
        <dbReference type="ARBA" id="ARBA00022692"/>
    </source>
</evidence>
<feature type="transmembrane region" description="Helical" evidence="11">
    <location>
        <begin position="1269"/>
        <end position="1293"/>
    </location>
</feature>
<keyword evidence="3" id="KW-0813">Transport</keyword>
<keyword evidence="9 11" id="KW-0472">Membrane</keyword>
<feature type="transmembrane region" description="Helical" evidence="11">
    <location>
        <begin position="1305"/>
        <end position="1328"/>
    </location>
</feature>
<dbReference type="FunFam" id="3.40.50.300:FF:000059">
    <property type="entry name" value="ABC transporter G family member 40"/>
    <property type="match status" value="1"/>
</dbReference>
<dbReference type="FunFam" id="3.40.50.300:FF:000179">
    <property type="entry name" value="ABC transporter G family member 34"/>
    <property type="match status" value="1"/>
</dbReference>
<dbReference type="Pfam" id="PF14510">
    <property type="entry name" value="ABC_trans_N"/>
    <property type="match status" value="1"/>
</dbReference>
<feature type="domain" description="ABC transporter" evidence="12">
    <location>
        <begin position="845"/>
        <end position="1097"/>
    </location>
</feature>
<evidence type="ECO:0000256" key="8">
    <source>
        <dbReference type="ARBA" id="ARBA00022989"/>
    </source>
</evidence>
<dbReference type="Pfam" id="PF00005">
    <property type="entry name" value="ABC_tran"/>
    <property type="match status" value="2"/>
</dbReference>
<evidence type="ECO:0000256" key="5">
    <source>
        <dbReference type="ARBA" id="ARBA00022737"/>
    </source>
</evidence>
<feature type="transmembrane region" description="Helical" evidence="11">
    <location>
        <begin position="1334"/>
        <end position="1353"/>
    </location>
</feature>
<feature type="transmembrane region" description="Helical" evidence="11">
    <location>
        <begin position="570"/>
        <end position="594"/>
    </location>
</feature>
<dbReference type="GO" id="GO:0140359">
    <property type="term" value="F:ABC-type transporter activity"/>
    <property type="evidence" value="ECO:0007669"/>
    <property type="project" value="InterPro"/>
</dbReference>
<feature type="compositionally biased region" description="Low complexity" evidence="10">
    <location>
        <begin position="13"/>
        <end position="24"/>
    </location>
</feature>
<feature type="transmembrane region" description="Helical" evidence="11">
    <location>
        <begin position="534"/>
        <end position="555"/>
    </location>
</feature>
<keyword evidence="4 11" id="KW-0812">Transmembrane</keyword>
<comment type="subcellular location">
    <subcellularLocation>
        <location evidence="1">Membrane</location>
        <topology evidence="1">Multi-pass membrane protein</topology>
    </subcellularLocation>
</comment>
<dbReference type="InterPro" id="IPR029481">
    <property type="entry name" value="ABC_trans_N"/>
</dbReference>
<keyword evidence="7" id="KW-0067">ATP-binding</keyword>
<gene>
    <name evidence="13" type="ORF">M0R45_016567</name>
</gene>
<dbReference type="Pfam" id="PF19055">
    <property type="entry name" value="ABC2_membrane_7"/>
    <property type="match status" value="2"/>
</dbReference>
<evidence type="ECO:0000256" key="2">
    <source>
        <dbReference type="ARBA" id="ARBA00006012"/>
    </source>
</evidence>
<evidence type="ECO:0000256" key="7">
    <source>
        <dbReference type="ARBA" id="ARBA00022840"/>
    </source>
</evidence>
<dbReference type="SUPFAM" id="SSF52540">
    <property type="entry name" value="P-loop containing nucleoside triphosphate hydrolases"/>
    <property type="match status" value="2"/>
</dbReference>
<keyword evidence="6" id="KW-0547">Nucleotide-binding</keyword>
<keyword evidence="8 11" id="KW-1133">Transmembrane helix</keyword>
<dbReference type="EMBL" id="JBEDUW010000003">
    <property type="protein sequence ID" value="KAK9939887.1"/>
    <property type="molecule type" value="Genomic_DNA"/>
</dbReference>
<dbReference type="Pfam" id="PF08370">
    <property type="entry name" value="PDR_assoc"/>
    <property type="match status" value="1"/>
</dbReference>
<feature type="region of interest" description="Disordered" evidence="10">
    <location>
        <begin position="1"/>
        <end position="24"/>
    </location>
</feature>
<feature type="transmembrane region" description="Helical" evidence="11">
    <location>
        <begin position="1415"/>
        <end position="1438"/>
    </location>
</feature>
<evidence type="ECO:0000256" key="11">
    <source>
        <dbReference type="SAM" id="Phobius"/>
    </source>
</evidence>
<dbReference type="InterPro" id="IPR013581">
    <property type="entry name" value="PDR_assoc"/>
</dbReference>
<feature type="transmembrane region" description="Helical" evidence="11">
    <location>
        <begin position="1191"/>
        <end position="1209"/>
    </location>
</feature>
<accession>A0AAW1XWK6</accession>
<protein>
    <recommendedName>
        <fullName evidence="12">ABC transporter domain-containing protein</fullName>
    </recommendedName>
</protein>
<feature type="transmembrane region" description="Helical" evidence="11">
    <location>
        <begin position="679"/>
        <end position="700"/>
    </location>
</feature>
<feature type="transmembrane region" description="Helical" evidence="11">
    <location>
        <begin position="1365"/>
        <end position="1384"/>
    </location>
</feature>
<keyword evidence="14" id="KW-1185">Reference proteome</keyword>
<feature type="domain" description="ABC transporter" evidence="12">
    <location>
        <begin position="165"/>
        <end position="438"/>
    </location>
</feature>